<dbReference type="Pfam" id="PF13837">
    <property type="entry name" value="Myb_DNA-bind_4"/>
    <property type="match status" value="1"/>
</dbReference>
<sequence length="200" mass="22558">MGRESVLSELRSKRRNEKTFQKISEAMRDRGYSRDPTQCRVKLKELRQVYQKIKESNGHSRTEPHTCRFYAELHAILGGAATTTPPLSMDSDDGVLSAMPEDFANGLDEEEEDKLGESPPHPMLPYSQDLFFTLTEIPSQPNEAREGTSGAPDLIEVGYKSTLDYADDGYQSYCTVSCQKVHCCCVAMQYHVCQHPGDIW</sequence>
<name>M7BXS6_CHEMY</name>
<feature type="compositionally biased region" description="Basic and acidic residues" evidence="1">
    <location>
        <begin position="17"/>
        <end position="33"/>
    </location>
</feature>
<evidence type="ECO:0000313" key="4">
    <source>
        <dbReference type="Proteomes" id="UP000031443"/>
    </source>
</evidence>
<feature type="domain" description="Myb/SANT-like DNA-binding" evidence="2">
    <location>
        <begin position="10"/>
        <end position="76"/>
    </location>
</feature>
<accession>M7BXS6</accession>
<dbReference type="Proteomes" id="UP000031443">
    <property type="component" value="Unassembled WGS sequence"/>
</dbReference>
<proteinExistence type="predicted"/>
<reference evidence="4" key="1">
    <citation type="journal article" date="2013" name="Nat. Genet.">
        <title>The draft genomes of soft-shell turtle and green sea turtle yield insights into the development and evolution of the turtle-specific body plan.</title>
        <authorList>
            <person name="Wang Z."/>
            <person name="Pascual-Anaya J."/>
            <person name="Zadissa A."/>
            <person name="Li W."/>
            <person name="Niimura Y."/>
            <person name="Huang Z."/>
            <person name="Li C."/>
            <person name="White S."/>
            <person name="Xiong Z."/>
            <person name="Fang D."/>
            <person name="Wang B."/>
            <person name="Ming Y."/>
            <person name="Chen Y."/>
            <person name="Zheng Y."/>
            <person name="Kuraku S."/>
            <person name="Pignatelli M."/>
            <person name="Herrero J."/>
            <person name="Beal K."/>
            <person name="Nozawa M."/>
            <person name="Li Q."/>
            <person name="Wang J."/>
            <person name="Zhang H."/>
            <person name="Yu L."/>
            <person name="Shigenobu S."/>
            <person name="Wang J."/>
            <person name="Liu J."/>
            <person name="Flicek P."/>
            <person name="Searle S."/>
            <person name="Wang J."/>
            <person name="Kuratani S."/>
            <person name="Yin Y."/>
            <person name="Aken B."/>
            <person name="Zhang G."/>
            <person name="Irie N."/>
        </authorList>
    </citation>
    <scope>NUCLEOTIDE SEQUENCE [LARGE SCALE GENOMIC DNA]</scope>
</reference>
<organism evidence="3 4">
    <name type="scientific">Chelonia mydas</name>
    <name type="common">Green sea-turtle</name>
    <name type="synonym">Chelonia agassizi</name>
    <dbReference type="NCBI Taxonomy" id="8469"/>
    <lineage>
        <taxon>Eukaryota</taxon>
        <taxon>Metazoa</taxon>
        <taxon>Chordata</taxon>
        <taxon>Craniata</taxon>
        <taxon>Vertebrata</taxon>
        <taxon>Euteleostomi</taxon>
        <taxon>Archelosauria</taxon>
        <taxon>Testudinata</taxon>
        <taxon>Testudines</taxon>
        <taxon>Cryptodira</taxon>
        <taxon>Durocryptodira</taxon>
        <taxon>Americhelydia</taxon>
        <taxon>Chelonioidea</taxon>
        <taxon>Cheloniidae</taxon>
        <taxon>Chelonia</taxon>
    </lineage>
</organism>
<dbReference type="PANTHER" id="PTHR47595:SF1">
    <property type="entry name" value="MYB_SANT-LIKE DNA-BINDING DOMAIN-CONTAINING PROTEIN"/>
    <property type="match status" value="1"/>
</dbReference>
<dbReference type="Gene3D" id="1.10.10.60">
    <property type="entry name" value="Homeodomain-like"/>
    <property type="match status" value="1"/>
</dbReference>
<keyword evidence="4" id="KW-1185">Reference proteome</keyword>
<dbReference type="InterPro" id="IPR044822">
    <property type="entry name" value="Myb_DNA-bind_4"/>
</dbReference>
<dbReference type="AlphaFoldDB" id="M7BXS6"/>
<protein>
    <submittedName>
        <fullName evidence="3">Zinc finger and SCAN domain-containing protein 29</fullName>
    </submittedName>
</protein>
<evidence type="ECO:0000259" key="2">
    <source>
        <dbReference type="Pfam" id="PF13837"/>
    </source>
</evidence>
<dbReference type="PANTHER" id="PTHR47595">
    <property type="entry name" value="HEAT SHOCK 70 KDA PROTEIN 14"/>
    <property type="match status" value="1"/>
</dbReference>
<gene>
    <name evidence="3" type="ORF">UY3_00735</name>
</gene>
<dbReference type="EMBL" id="KB479743">
    <property type="protein sequence ID" value="EMP42019.1"/>
    <property type="molecule type" value="Genomic_DNA"/>
</dbReference>
<feature type="region of interest" description="Disordered" evidence="1">
    <location>
        <begin position="1"/>
        <end position="36"/>
    </location>
</feature>
<evidence type="ECO:0000313" key="3">
    <source>
        <dbReference type="EMBL" id="EMP42019.1"/>
    </source>
</evidence>
<evidence type="ECO:0000256" key="1">
    <source>
        <dbReference type="SAM" id="MobiDB-lite"/>
    </source>
</evidence>